<feature type="region of interest" description="Disordered" evidence="1">
    <location>
        <begin position="1001"/>
        <end position="1024"/>
    </location>
</feature>
<feature type="compositionally biased region" description="Polar residues" evidence="1">
    <location>
        <begin position="598"/>
        <end position="631"/>
    </location>
</feature>
<proteinExistence type="predicted"/>
<dbReference type="InterPro" id="IPR037383">
    <property type="entry name" value="CCDC87"/>
</dbReference>
<dbReference type="Proteomes" id="UP000053237">
    <property type="component" value="Unassembled WGS sequence"/>
</dbReference>
<dbReference type="EMBL" id="CAIX01000032">
    <property type="protein sequence ID" value="CCI42303.1"/>
    <property type="molecule type" value="Genomic_DNA"/>
</dbReference>
<dbReference type="PANTHER" id="PTHR16078:SF1">
    <property type="entry name" value="COILED-COIL DOMAIN-CONTAINING PROTEIN 87"/>
    <property type="match status" value="1"/>
</dbReference>
<evidence type="ECO:0000313" key="2">
    <source>
        <dbReference type="EMBL" id="CCI42303.1"/>
    </source>
</evidence>
<evidence type="ECO:0000313" key="3">
    <source>
        <dbReference type="Proteomes" id="UP000053237"/>
    </source>
</evidence>
<gene>
    <name evidence="2" type="ORF">BN9_030870</name>
</gene>
<evidence type="ECO:0008006" key="4">
    <source>
        <dbReference type="Google" id="ProtNLM"/>
    </source>
</evidence>
<feature type="region of interest" description="Disordered" evidence="1">
    <location>
        <begin position="574"/>
        <end position="696"/>
    </location>
</feature>
<evidence type="ECO:0000256" key="1">
    <source>
        <dbReference type="SAM" id="MobiDB-lite"/>
    </source>
</evidence>
<reference evidence="2 3" key="1">
    <citation type="submission" date="2012-05" db="EMBL/GenBank/DDBJ databases">
        <title>Recombination and specialization in a pathogen metapopulation.</title>
        <authorList>
            <person name="Gardiner A."/>
            <person name="Kemen E."/>
            <person name="Schultz-Larsen T."/>
            <person name="MacLean D."/>
            <person name="Van Oosterhout C."/>
            <person name="Jones J.D.G."/>
        </authorList>
    </citation>
    <scope>NUCLEOTIDE SEQUENCE [LARGE SCALE GENOMIC DNA]</scope>
    <source>
        <strain evidence="2 3">Ac Nc2</strain>
    </source>
</reference>
<dbReference type="OrthoDB" id="67750at2759"/>
<protein>
    <recommendedName>
        <fullName evidence="4">Cyclic nucleotide-binding domain-containing protein</fullName>
    </recommendedName>
</protein>
<sequence>MKSLIGNTDERLGCEESNSHENASFDRKKVLQTHILELLREFRRHRNSIEAFVAQILRRNAPMDQVAGNAIAPIEEGFHSIKAIIDLMVLTAQRLGEQVFEKISLQICKSIKSKVFSEEANQIRFASLYKMELRRHVTIENIQQEILCNKQMTHRFDVRSQRSALMEASTDRSISVSKYQFRLHALDRVLQAARRPHCVTLRYVEETKQFIYSSDASDVAEVQSLQNRVDMLAKKTDLSHQWIQSRCGLKKKTLIFKKLVQILSTIPLFSVSIRHSSTIEHDPSSFLDDVVEFALAASYASLPLGSPLCLKDHPMQELFVIVDGSIGGESASALYLGEMAFLDPDALWSQTWRVTSPMATVFSLTSKDFDKVLTRLLGLGNERISKRDSPLLSTHHSPRASSRRLSITARTHKGGKLSKIDLYKANRNIWDDKVSVKKENDLHLPLLDAPKHELEAVNASEAEAHKPIQLPIASDVQYYPSFKVSTYRTEEDQLRHESDMSLFDRPFLRSMPPIAFPVLKMDDIVADALMPILPETECAAFSSSDTNVYASLFTQPNILRKDVLRGLLEQSDYKNDSMATSPHGDSSDTEASPFGDAQIQQSEQIVSQGESSSPSQTEAREMTSFNTLQNHWNRRRSTIGKREQSRSTNDTSSAKTSPDCRPGALVDPIENRDSLVSTRRSSLDDEFSEGSHSDENSEFNASVSFAVAHRIHRLIVNKQRQPLTEPPGDRTDTLSSSSLVQDTATLNTEASLPIPLKMGLQHRMTKVFDQLGMTAKQKLIVVLKYTSGSLSFQFADAVACWEQATYLIMEREILMAKVDQFEYNASDPRRFFKTLSTKRLEEERERKKIIHQLHQLTIACDKALLNLEKFGDESLLCFNGEERSYREKLSKDYTEVLYAGEQKRLSVINDTKDATVLAHNEVQVRGKDEEQRVTAPSLAGPRLELPSLISATSARNWDQNKVLLRFRRQANLLRTRRQMEAKKADTAHTLSSALSSRTLAGKFQVSTSTERRIPTPPSRNNKQL</sequence>
<dbReference type="AlphaFoldDB" id="A0A024G6K5"/>
<feature type="region of interest" description="Disordered" evidence="1">
    <location>
        <begin position="718"/>
        <end position="740"/>
    </location>
</feature>
<feature type="compositionally biased region" description="Polar residues" evidence="1">
    <location>
        <begin position="646"/>
        <end position="656"/>
    </location>
</feature>
<accession>A0A024G6K5</accession>
<organism evidence="2 3">
    <name type="scientific">Albugo candida</name>
    <dbReference type="NCBI Taxonomy" id="65357"/>
    <lineage>
        <taxon>Eukaryota</taxon>
        <taxon>Sar</taxon>
        <taxon>Stramenopiles</taxon>
        <taxon>Oomycota</taxon>
        <taxon>Peronosporomycetes</taxon>
        <taxon>Albuginales</taxon>
        <taxon>Albuginaceae</taxon>
        <taxon>Albugo</taxon>
    </lineage>
</organism>
<comment type="caution">
    <text evidence="2">The sequence shown here is derived from an EMBL/GenBank/DDBJ whole genome shotgun (WGS) entry which is preliminary data.</text>
</comment>
<dbReference type="InParanoid" id="A0A024G6K5"/>
<name>A0A024G6K5_9STRA</name>
<dbReference type="PANTHER" id="PTHR16078">
    <property type="entry name" value="COILED-COIL DOMAIN-CONTAINING PROTEIN 87"/>
    <property type="match status" value="1"/>
</dbReference>
<keyword evidence="3" id="KW-1185">Reference proteome</keyword>